<dbReference type="Pfam" id="PF14618">
    <property type="entry name" value="DUF4452"/>
    <property type="match status" value="1"/>
</dbReference>
<proteinExistence type="predicted"/>
<evidence type="ECO:0000313" key="2">
    <source>
        <dbReference type="EMBL" id="KAK5069030.1"/>
    </source>
</evidence>
<name>A0ABR0JTK6_9PEZI</name>
<feature type="non-terminal residue" evidence="2">
    <location>
        <position position="93"/>
    </location>
</feature>
<keyword evidence="3" id="KW-1185">Reference proteome</keyword>
<protein>
    <submittedName>
        <fullName evidence="2">Uncharacterized protein</fullName>
    </submittedName>
</protein>
<dbReference type="InterPro" id="IPR027915">
    <property type="entry name" value="DUF4452"/>
</dbReference>
<feature type="region of interest" description="Disordered" evidence="1">
    <location>
        <begin position="15"/>
        <end position="62"/>
    </location>
</feature>
<evidence type="ECO:0000256" key="1">
    <source>
        <dbReference type="SAM" id="MobiDB-lite"/>
    </source>
</evidence>
<comment type="caution">
    <text evidence="2">The sequence shown here is derived from an EMBL/GenBank/DDBJ whole genome shotgun (WGS) entry which is preliminary data.</text>
</comment>
<gene>
    <name evidence="2" type="ORF">LTR16_009725</name>
</gene>
<dbReference type="PANTHER" id="PTHR39615">
    <property type="entry name" value="YALI0E17897P"/>
    <property type="match status" value="1"/>
</dbReference>
<sequence>MSNFQYGASHYPSAINVHSNHASSTHHHGRSRRGPRISSSQNSNKQFRATRSPKETPEVPISNACRRDFEAAKSFELEDDELFCPFDLLTEDD</sequence>
<reference evidence="2 3" key="1">
    <citation type="submission" date="2023-08" db="EMBL/GenBank/DDBJ databases">
        <title>Black Yeasts Isolated from many extreme environments.</title>
        <authorList>
            <person name="Coleine C."/>
            <person name="Stajich J.E."/>
            <person name="Selbmann L."/>
        </authorList>
    </citation>
    <scope>NUCLEOTIDE SEQUENCE [LARGE SCALE GENOMIC DNA]</scope>
    <source>
        <strain evidence="2 3">CCFEE 536</strain>
    </source>
</reference>
<dbReference type="Proteomes" id="UP001357485">
    <property type="component" value="Unassembled WGS sequence"/>
</dbReference>
<dbReference type="EMBL" id="JAVRRA010027221">
    <property type="protein sequence ID" value="KAK5069030.1"/>
    <property type="molecule type" value="Genomic_DNA"/>
</dbReference>
<accession>A0ABR0JTK6</accession>
<feature type="compositionally biased region" description="Basic residues" evidence="1">
    <location>
        <begin position="24"/>
        <end position="35"/>
    </location>
</feature>
<organism evidence="2 3">
    <name type="scientific">Cryomyces antarcticus</name>
    <dbReference type="NCBI Taxonomy" id="329879"/>
    <lineage>
        <taxon>Eukaryota</taxon>
        <taxon>Fungi</taxon>
        <taxon>Dikarya</taxon>
        <taxon>Ascomycota</taxon>
        <taxon>Pezizomycotina</taxon>
        <taxon>Dothideomycetes</taxon>
        <taxon>Dothideomycetes incertae sedis</taxon>
        <taxon>Cryomyces</taxon>
    </lineage>
</organism>
<evidence type="ECO:0000313" key="3">
    <source>
        <dbReference type="Proteomes" id="UP001357485"/>
    </source>
</evidence>
<dbReference type="PANTHER" id="PTHR39615:SF1">
    <property type="entry name" value="YALI0E17897P"/>
    <property type="match status" value="1"/>
</dbReference>